<dbReference type="Proteomes" id="UP000014104">
    <property type="component" value="Unassembled WGS sequence"/>
</dbReference>
<dbReference type="RefSeq" id="WP_016178396.1">
    <property type="nucleotide sequence ID" value="NZ_KE136357.1"/>
</dbReference>
<dbReference type="InterPro" id="IPR011010">
    <property type="entry name" value="DNA_brk_join_enz"/>
</dbReference>
<protein>
    <recommendedName>
        <fullName evidence="6">Tyr recombinase domain-containing protein</fullName>
    </recommendedName>
</protein>
<dbReference type="EMBL" id="ASWL01000002">
    <property type="protein sequence ID" value="EOU23492.1"/>
    <property type="molecule type" value="Genomic_DNA"/>
</dbReference>
<evidence type="ECO:0000313" key="3">
    <source>
        <dbReference type="EMBL" id="EOU23492.1"/>
    </source>
</evidence>
<sequence length="565" mass="67041">MNSSFQSEQLFDTFLTIQELSQSNVDEARKVFLIFYEKGVFKDCSFDDNKWNGTDEYSNVGINYNVNRFCYERSYQDIFRLSYEEFVEYLKVFVAFTLGKNVLKTLQTVVNDIKRIIKTERKEFYGATANLKIATPSLCIDFFSILPNNSDNKNVEKLIDVLEFYITEDFKRGVKKQRSLAQFDSYFLFNDILSDFWKRDISNDTRLFYYPIYLWWRITAIIPLRPKEFILTPRNCLKKEDDGYYLTLKRNRLKGGNKEVSYKISTDYYDVTYKIPEVLANEIMNYHDFTKQYEKTQIDTFFVSDPHYKKWRQKKHLNSRFLTYTNINTIMRYFFYEIIQNEYGLKTIYGRSERHLKRDEINYIHLGDTRHLALINIMAEGGTPVTAMLLAGHDNIEMSAHYYSNITNLIECRTYRQYRQISLGEVTYQLSSLKKFPIIRENNFKKLSHGGRCFSEKFYIGDYSDCFALASKEGEIGYCPDCKFYRKSSSSFFSTDDGFYKRKIEDDCKKLEDAIHLVRIGKGDTEDIGEALLNLKSSSFSYQEYFEEKTARFHAKGEKIWQEED</sequence>
<evidence type="ECO:0000256" key="1">
    <source>
        <dbReference type="ARBA" id="ARBA00023172"/>
    </source>
</evidence>
<reference evidence="3 5" key="2">
    <citation type="submission" date="2013-03" db="EMBL/GenBank/DDBJ databases">
        <title>The Genome Sequence of Enterococcus avium ATCC_14025 (PacBio/Illumina hybrid assembly).</title>
        <authorList>
            <consortium name="The Broad Institute Genomics Platform"/>
            <consortium name="The Broad Institute Genome Sequencing Center for Infectious Disease"/>
            <person name="Earl A."/>
            <person name="Russ C."/>
            <person name="Gilmore M."/>
            <person name="Surin D."/>
            <person name="Walker B."/>
            <person name="Young S."/>
            <person name="Zeng Q."/>
            <person name="Gargeya S."/>
            <person name="Fitzgerald M."/>
            <person name="Haas B."/>
            <person name="Abouelleil A."/>
            <person name="Allen A.W."/>
            <person name="Alvarado L."/>
            <person name="Arachchi H.M."/>
            <person name="Berlin A.M."/>
            <person name="Chapman S.B."/>
            <person name="Gainer-Dewar J."/>
            <person name="Goldberg J."/>
            <person name="Griggs A."/>
            <person name="Gujja S."/>
            <person name="Hansen M."/>
            <person name="Howarth C."/>
            <person name="Imamovic A."/>
            <person name="Ireland A."/>
            <person name="Larimer J."/>
            <person name="McCowan C."/>
            <person name="Murphy C."/>
            <person name="Pearson M."/>
            <person name="Poon T.W."/>
            <person name="Priest M."/>
            <person name="Roberts A."/>
            <person name="Saif S."/>
            <person name="Shea T."/>
            <person name="Sisk P."/>
            <person name="Sykes S."/>
            <person name="Wortman J."/>
            <person name="Nusbaum C."/>
            <person name="Birren B."/>
        </authorList>
    </citation>
    <scope>NUCLEOTIDE SEQUENCE [LARGE SCALE GENOMIC DNA]</scope>
    <source>
        <strain evidence="3 5">ATCC 14025</strain>
    </source>
</reference>
<dbReference type="Gene3D" id="1.10.443.10">
    <property type="entry name" value="Intergrase catalytic core"/>
    <property type="match status" value="1"/>
</dbReference>
<reference evidence="2 4" key="1">
    <citation type="submission" date="2013-03" db="EMBL/GenBank/DDBJ databases">
        <title>The Genome Sequence of Enterococcus avium ATCC_14025 (Illumina only assembly).</title>
        <authorList>
            <consortium name="The Broad Institute Genomics Platform"/>
            <consortium name="The Broad Institute Genome Sequencing Center for Infectious Disease"/>
            <person name="Earl A."/>
            <person name="Russ C."/>
            <person name="Gilmore M."/>
            <person name="Surin D."/>
            <person name="Walker B."/>
            <person name="Young S."/>
            <person name="Zeng Q."/>
            <person name="Gargeya S."/>
            <person name="Fitzgerald M."/>
            <person name="Haas B."/>
            <person name="Abouelleil A."/>
            <person name="Allen A.W."/>
            <person name="Alvarado L."/>
            <person name="Arachchi H.M."/>
            <person name="Berlin A.M."/>
            <person name="Chapman S.B."/>
            <person name="Gainer-Dewar J."/>
            <person name="Goldberg J."/>
            <person name="Griggs A."/>
            <person name="Gujja S."/>
            <person name="Hansen M."/>
            <person name="Howarth C."/>
            <person name="Imamovic A."/>
            <person name="Ireland A."/>
            <person name="Larimer J."/>
            <person name="McCowan C."/>
            <person name="Murphy C."/>
            <person name="Pearson M."/>
            <person name="Poon T.W."/>
            <person name="Priest M."/>
            <person name="Roberts A."/>
            <person name="Saif S."/>
            <person name="Shea T."/>
            <person name="Sisk P."/>
            <person name="Sykes S."/>
            <person name="Wortman J."/>
            <person name="Nusbaum C."/>
            <person name="Birren B."/>
        </authorList>
    </citation>
    <scope>NUCLEOTIDE SEQUENCE [LARGE SCALE GENOMIC DNA]</scope>
    <source>
        <strain evidence="2 4">ATCC 14025</strain>
    </source>
</reference>
<proteinExistence type="predicted"/>
<dbReference type="InterPro" id="IPR013762">
    <property type="entry name" value="Integrase-like_cat_sf"/>
</dbReference>
<keyword evidence="1" id="KW-0233">DNA recombination</keyword>
<keyword evidence="4" id="KW-1185">Reference proteome</keyword>
<organism evidence="3 5">
    <name type="scientific">Enterococcus avium ATCC 14025</name>
    <dbReference type="NCBI Taxonomy" id="1140002"/>
    <lineage>
        <taxon>Bacteria</taxon>
        <taxon>Bacillati</taxon>
        <taxon>Bacillota</taxon>
        <taxon>Bacilli</taxon>
        <taxon>Lactobacillales</taxon>
        <taxon>Enterococcaceae</taxon>
        <taxon>Enterococcus</taxon>
    </lineage>
</organism>
<dbReference type="EMBL" id="AHYV01000005">
    <property type="protein sequence ID" value="EOT51199.1"/>
    <property type="molecule type" value="Genomic_DNA"/>
</dbReference>
<comment type="caution">
    <text evidence="3">The sequence shown here is derived from an EMBL/GenBank/DDBJ whole genome shotgun (WGS) entry which is preliminary data.</text>
</comment>
<dbReference type="GO" id="GO:0003677">
    <property type="term" value="F:DNA binding"/>
    <property type="evidence" value="ECO:0007669"/>
    <property type="project" value="InterPro"/>
</dbReference>
<name>A0AAV3J2F7_ENTAV</name>
<evidence type="ECO:0000313" key="2">
    <source>
        <dbReference type="EMBL" id="EOT51199.1"/>
    </source>
</evidence>
<dbReference type="GO" id="GO:0006310">
    <property type="term" value="P:DNA recombination"/>
    <property type="evidence" value="ECO:0007669"/>
    <property type="project" value="UniProtKB-KW"/>
</dbReference>
<evidence type="ECO:0000313" key="4">
    <source>
        <dbReference type="Proteomes" id="UP000014104"/>
    </source>
</evidence>
<gene>
    <name evidence="3" type="ORF">I570_01356</name>
    <name evidence="2" type="ORF">OMU_00529</name>
</gene>
<dbReference type="AlphaFoldDB" id="A0AAV3J2F7"/>
<dbReference type="Proteomes" id="UP000014107">
    <property type="component" value="Unassembled WGS sequence"/>
</dbReference>
<evidence type="ECO:0008006" key="6">
    <source>
        <dbReference type="Google" id="ProtNLM"/>
    </source>
</evidence>
<dbReference type="SUPFAM" id="SSF56349">
    <property type="entry name" value="DNA breaking-rejoining enzymes"/>
    <property type="match status" value="1"/>
</dbReference>
<evidence type="ECO:0000313" key="5">
    <source>
        <dbReference type="Proteomes" id="UP000014107"/>
    </source>
</evidence>
<accession>A0AAV3J2F7</accession>
<dbReference type="GO" id="GO:0015074">
    <property type="term" value="P:DNA integration"/>
    <property type="evidence" value="ECO:0007669"/>
    <property type="project" value="InterPro"/>
</dbReference>